<evidence type="ECO:0000256" key="3">
    <source>
        <dbReference type="ARBA" id="ARBA00022816"/>
    </source>
</evidence>
<accession>A0A1V8S9U7</accession>
<evidence type="ECO:0000313" key="10">
    <source>
        <dbReference type="EMBL" id="OQN95916.1"/>
    </source>
</evidence>
<evidence type="ECO:0000256" key="6">
    <source>
        <dbReference type="ARBA" id="ARBA00023132"/>
    </source>
</evidence>
<name>A0A1V8S9U7_9PEZI</name>
<dbReference type="InParanoid" id="A0A1V8S9U7"/>
<comment type="subcellular location">
    <subcellularLocation>
        <location evidence="1">Nucleus</location>
        <location evidence="1">Nuclear pore complex</location>
    </subcellularLocation>
</comment>
<dbReference type="InterPro" id="IPR007110">
    <property type="entry name" value="Ig-like_dom"/>
</dbReference>
<sequence length="894" mass="96852">MPKVLEYTPAWLSRGEGSQAGFDLFRQDGKAHSEGEDGDRSRRTIAHRGTEVFVAVGKVVRWADLRLLKDAHESKHGHQDDGYRILKTPAAFDITTISVSPDGSLIAIVTAHTCHVGILPTSAHLRSGETSPLRLRAFQVGPTAHVLEQAPITTALWHPLSKPGVPSLLTVTKDACVRLWELDIDNRHSFDEPSIAVDLKKLGNATSTATDLSASKYGAKQGFSPDEVEMQVAAACFGGSGAADEHAWSGMTLWVAMTEGDVYALCPFLPSQFTLQDSALPGLTTAVVAKTRALTSDVEATESEKKKLGSQSKWLADLDEQEPTTLIDDTTFERNDVYSRPAKFASIPRLQGPFRLSPEPDFGEITDIHVVAPLIDQSELYEEFGDEDEVENEGLSVSIICLATNAGKVHVCLDLDGVEAEWLPAKRSRSFALDDVDDDKDLLLFETFDLVTADVDTFHCAFTASPSDRYEVFVTSPAGTHTLDFNPWIFGLEAELRYPHDEGSALRLENLLDSTSTLVDHPLALSSPPTSTAIALLDSTIGFFLLTSNPSGPVAATLDLPHAPQNPYSPTLLALPAPTPREPYQPPATFYTLSTLPQLLKSNPATLKQRLQFTPSTLQTLTEAHRVLSHETHNLALSAADLFRRIERLRSELIDQVSSVRNLSNRVDTLTGADDSADFSRSIGPAEDGGDGIVEDAKIVGSERIEQRVLAAVGANKGLEERVEEVRRKIGKLGGGGGKLTRREEMFGKEVRRLEGMIGGERKGDGGAEAERGDGAVTPPIKPGALLRLPNSPGELAKREAAPAEAAKQVPEVDGQSLTARLSAIEDLRERLDKEVEDALGRLQSASEDNGRASRSGVASEWKKREMSRVMALMEREEALIEAVTGRLSALGGL</sequence>
<gene>
    <name evidence="10" type="ORF">B0A48_17753</name>
</gene>
<dbReference type="PANTHER" id="PTHR13257:SF0">
    <property type="entry name" value="NUCLEAR PORE COMPLEX PROTEIN NUP88"/>
    <property type="match status" value="1"/>
</dbReference>
<dbReference type="GO" id="GO:0017056">
    <property type="term" value="F:structural constituent of nuclear pore"/>
    <property type="evidence" value="ECO:0007669"/>
    <property type="project" value="InterPro"/>
</dbReference>
<keyword evidence="7" id="KW-0539">Nucleus</keyword>
<feature type="compositionally biased region" description="Basic and acidic residues" evidence="8">
    <location>
        <begin position="759"/>
        <end position="774"/>
    </location>
</feature>
<evidence type="ECO:0000259" key="9">
    <source>
        <dbReference type="PROSITE" id="PS50835"/>
    </source>
</evidence>
<dbReference type="GO" id="GO:0000056">
    <property type="term" value="P:ribosomal small subunit export from nucleus"/>
    <property type="evidence" value="ECO:0007669"/>
    <property type="project" value="InterPro"/>
</dbReference>
<proteinExistence type="predicted"/>
<evidence type="ECO:0000256" key="7">
    <source>
        <dbReference type="ARBA" id="ARBA00023242"/>
    </source>
</evidence>
<keyword evidence="2" id="KW-0813">Transport</keyword>
<evidence type="ECO:0000256" key="8">
    <source>
        <dbReference type="SAM" id="MobiDB-lite"/>
    </source>
</evidence>
<dbReference type="STRING" id="1507870.A0A1V8S9U7"/>
<organism evidence="10 11">
    <name type="scientific">Cryoendolithus antarcticus</name>
    <dbReference type="NCBI Taxonomy" id="1507870"/>
    <lineage>
        <taxon>Eukaryota</taxon>
        <taxon>Fungi</taxon>
        <taxon>Dikarya</taxon>
        <taxon>Ascomycota</taxon>
        <taxon>Pezizomycotina</taxon>
        <taxon>Dothideomycetes</taxon>
        <taxon>Dothideomycetidae</taxon>
        <taxon>Cladosporiales</taxon>
        <taxon>Cladosporiaceae</taxon>
        <taxon>Cryoendolithus</taxon>
    </lineage>
</organism>
<dbReference type="GO" id="GO:0005643">
    <property type="term" value="C:nuclear pore"/>
    <property type="evidence" value="ECO:0007669"/>
    <property type="project" value="UniProtKB-SubCell"/>
</dbReference>
<evidence type="ECO:0000256" key="4">
    <source>
        <dbReference type="ARBA" id="ARBA00022927"/>
    </source>
</evidence>
<comment type="caution">
    <text evidence="10">The sequence shown here is derived from an EMBL/GenBank/DDBJ whole genome shotgun (WGS) entry which is preliminary data.</text>
</comment>
<dbReference type="GO" id="GO:0000055">
    <property type="term" value="P:ribosomal large subunit export from nucleus"/>
    <property type="evidence" value="ECO:0007669"/>
    <property type="project" value="InterPro"/>
</dbReference>
<feature type="domain" description="Ig-like" evidence="9">
    <location>
        <begin position="373"/>
        <end position="475"/>
    </location>
</feature>
<dbReference type="PANTHER" id="PTHR13257">
    <property type="entry name" value="NUCLEOPORIN NUP84-RELATED"/>
    <property type="match status" value="1"/>
</dbReference>
<keyword evidence="6" id="KW-0906">Nuclear pore complex</keyword>
<dbReference type="InterPro" id="IPR037700">
    <property type="entry name" value="NUP88/NUP82"/>
</dbReference>
<dbReference type="OrthoDB" id="341482at2759"/>
<evidence type="ECO:0000256" key="2">
    <source>
        <dbReference type="ARBA" id="ARBA00022448"/>
    </source>
</evidence>
<protein>
    <recommendedName>
        <fullName evidence="9">Ig-like domain-containing protein</fullName>
    </recommendedName>
</protein>
<feature type="region of interest" description="Disordered" evidence="8">
    <location>
        <begin position="842"/>
        <end position="861"/>
    </location>
</feature>
<dbReference type="GO" id="GO:0006406">
    <property type="term" value="P:mRNA export from nucleus"/>
    <property type="evidence" value="ECO:0007669"/>
    <property type="project" value="TreeGrafter"/>
</dbReference>
<keyword evidence="4" id="KW-0653">Protein transport</keyword>
<dbReference type="EMBL" id="NAJO01000076">
    <property type="protein sequence ID" value="OQN95916.1"/>
    <property type="molecule type" value="Genomic_DNA"/>
</dbReference>
<evidence type="ECO:0000313" key="11">
    <source>
        <dbReference type="Proteomes" id="UP000192596"/>
    </source>
</evidence>
<keyword evidence="3" id="KW-0509">mRNA transport</keyword>
<keyword evidence="5" id="KW-0811">Translocation</keyword>
<evidence type="ECO:0000256" key="5">
    <source>
        <dbReference type="ARBA" id="ARBA00023010"/>
    </source>
</evidence>
<keyword evidence="11" id="KW-1185">Reference proteome</keyword>
<feature type="region of interest" description="Disordered" evidence="8">
    <location>
        <begin position="759"/>
        <end position="785"/>
    </location>
</feature>
<dbReference type="AlphaFoldDB" id="A0A1V8S9U7"/>
<reference evidence="11" key="1">
    <citation type="submission" date="2017-03" db="EMBL/GenBank/DDBJ databases">
        <title>Genomes of endolithic fungi from Antarctica.</title>
        <authorList>
            <person name="Coleine C."/>
            <person name="Masonjones S."/>
            <person name="Stajich J.E."/>
        </authorList>
    </citation>
    <scope>NUCLEOTIDE SEQUENCE [LARGE SCALE GENOMIC DNA]</scope>
    <source>
        <strain evidence="11">CCFEE 5527</strain>
    </source>
</reference>
<evidence type="ECO:0000256" key="1">
    <source>
        <dbReference type="ARBA" id="ARBA00004567"/>
    </source>
</evidence>
<dbReference type="GO" id="GO:0006606">
    <property type="term" value="P:protein import into nucleus"/>
    <property type="evidence" value="ECO:0007669"/>
    <property type="project" value="TreeGrafter"/>
</dbReference>
<dbReference type="Proteomes" id="UP000192596">
    <property type="component" value="Unassembled WGS sequence"/>
</dbReference>
<dbReference type="PROSITE" id="PS50835">
    <property type="entry name" value="IG_LIKE"/>
    <property type="match status" value="1"/>
</dbReference>